<accession>A0A1I3JP26</accession>
<dbReference type="AlphaFoldDB" id="A0A1I3JP26"/>
<dbReference type="EMBL" id="FORR01000001">
    <property type="protein sequence ID" value="SFI61655.1"/>
    <property type="molecule type" value="Genomic_DNA"/>
</dbReference>
<dbReference type="STRING" id="46223.SAMN05421852_101136"/>
<sequence>MNNEKRQNSGGVNFGGDNYGQVISGDNATGYMNSTHSEVTINLNKGLTKLQNEVNDSDLPAEEKDGLLNDIRSLKRDLNSGQAKENEGKFRQFSDRLDQYRGMLASSQLVISLIDLFFK</sequence>
<proteinExistence type="predicted"/>
<keyword evidence="2" id="KW-1185">Reference proteome</keyword>
<organism evidence="1 2">
    <name type="scientific">Thermoflavimicrobium dichotomicum</name>
    <dbReference type="NCBI Taxonomy" id="46223"/>
    <lineage>
        <taxon>Bacteria</taxon>
        <taxon>Bacillati</taxon>
        <taxon>Bacillota</taxon>
        <taxon>Bacilli</taxon>
        <taxon>Bacillales</taxon>
        <taxon>Thermoactinomycetaceae</taxon>
        <taxon>Thermoflavimicrobium</taxon>
    </lineage>
</organism>
<dbReference type="Proteomes" id="UP000199545">
    <property type="component" value="Unassembled WGS sequence"/>
</dbReference>
<reference evidence="1 2" key="1">
    <citation type="submission" date="2016-10" db="EMBL/GenBank/DDBJ databases">
        <authorList>
            <person name="de Groot N.N."/>
        </authorList>
    </citation>
    <scope>NUCLEOTIDE SEQUENCE [LARGE SCALE GENOMIC DNA]</scope>
    <source>
        <strain evidence="1 2">DSM 44778</strain>
    </source>
</reference>
<evidence type="ECO:0000313" key="1">
    <source>
        <dbReference type="EMBL" id="SFI61655.1"/>
    </source>
</evidence>
<dbReference type="RefSeq" id="WP_093227092.1">
    <property type="nucleotide sequence ID" value="NZ_FORR01000001.1"/>
</dbReference>
<gene>
    <name evidence="1" type="ORF">SAMN05421852_101136</name>
</gene>
<evidence type="ECO:0000313" key="2">
    <source>
        <dbReference type="Proteomes" id="UP000199545"/>
    </source>
</evidence>
<protein>
    <submittedName>
        <fullName evidence="1">Uncharacterized protein</fullName>
    </submittedName>
</protein>
<name>A0A1I3JP26_9BACL</name>